<keyword evidence="2" id="KW-1185">Reference proteome</keyword>
<gene>
    <name evidence="1" type="ORF">LX80_01370</name>
</gene>
<proteinExistence type="predicted"/>
<name>A0A2W7TKG7_9BACT</name>
<dbReference type="EMBL" id="QKZV01000003">
    <property type="protein sequence ID" value="PZX63712.1"/>
    <property type="molecule type" value="Genomic_DNA"/>
</dbReference>
<evidence type="ECO:0000313" key="2">
    <source>
        <dbReference type="Proteomes" id="UP000249720"/>
    </source>
</evidence>
<reference evidence="1 2" key="1">
    <citation type="submission" date="2018-06" db="EMBL/GenBank/DDBJ databases">
        <title>Genomic Encyclopedia of Archaeal and Bacterial Type Strains, Phase II (KMG-II): from individual species to whole genera.</title>
        <authorList>
            <person name="Goeker M."/>
        </authorList>
    </citation>
    <scope>NUCLEOTIDE SEQUENCE [LARGE SCALE GENOMIC DNA]</scope>
    <source>
        <strain evidence="1 2">DSM 23241</strain>
    </source>
</reference>
<accession>A0A2W7TKG7</accession>
<evidence type="ECO:0000313" key="1">
    <source>
        <dbReference type="EMBL" id="PZX63712.1"/>
    </source>
</evidence>
<sequence length="43" mass="5062">MCIGIDRNFILYSCFKPKDILGKRKFIDLKNDDAHIYIDTKKA</sequence>
<protein>
    <submittedName>
        <fullName evidence="1">Uncharacterized protein</fullName>
    </submittedName>
</protein>
<dbReference type="Proteomes" id="UP000249720">
    <property type="component" value="Unassembled WGS sequence"/>
</dbReference>
<dbReference type="AlphaFoldDB" id="A0A2W7TKG7"/>
<organism evidence="1 2">
    <name type="scientific">Hydrotalea sandarakina</name>
    <dbReference type="NCBI Taxonomy" id="1004304"/>
    <lineage>
        <taxon>Bacteria</taxon>
        <taxon>Pseudomonadati</taxon>
        <taxon>Bacteroidota</taxon>
        <taxon>Chitinophagia</taxon>
        <taxon>Chitinophagales</taxon>
        <taxon>Chitinophagaceae</taxon>
        <taxon>Hydrotalea</taxon>
    </lineage>
</organism>
<comment type="caution">
    <text evidence="1">The sequence shown here is derived from an EMBL/GenBank/DDBJ whole genome shotgun (WGS) entry which is preliminary data.</text>
</comment>